<protein>
    <submittedName>
        <fullName evidence="1">Uncharacterized protein</fullName>
    </submittedName>
</protein>
<gene>
    <name evidence="1" type="ORF">CLOLEP_03829</name>
</gene>
<proteinExistence type="predicted"/>
<comment type="caution">
    <text evidence="1">The sequence shown here is derived from an EMBL/GenBank/DDBJ whole genome shotgun (WGS) entry which is preliminary data.</text>
</comment>
<evidence type="ECO:0000313" key="1">
    <source>
        <dbReference type="EMBL" id="EDO59779.1"/>
    </source>
</evidence>
<reference evidence="1 2" key="1">
    <citation type="submission" date="2007-08" db="EMBL/GenBank/DDBJ databases">
        <title>Draft genome sequence of Clostridium leptum (DSM 753).</title>
        <authorList>
            <person name="Sudarsanam P."/>
            <person name="Ley R."/>
            <person name="Guruge J."/>
            <person name="Turnbaugh P.J."/>
            <person name="Mahowald M."/>
            <person name="Liep D."/>
            <person name="Gordon J."/>
        </authorList>
    </citation>
    <scope>NUCLEOTIDE SEQUENCE [LARGE SCALE GENOMIC DNA]</scope>
    <source>
        <strain evidence="1 2">DSM 753</strain>
    </source>
</reference>
<organism evidence="1 2">
    <name type="scientific">[Clostridium] leptum DSM 753</name>
    <dbReference type="NCBI Taxonomy" id="428125"/>
    <lineage>
        <taxon>Bacteria</taxon>
        <taxon>Bacillati</taxon>
        <taxon>Bacillota</taxon>
        <taxon>Clostridia</taxon>
        <taxon>Eubacteriales</taxon>
        <taxon>Oscillospiraceae</taxon>
        <taxon>Oscillospiraceae incertae sedis</taxon>
    </lineage>
</organism>
<name>A7VZ01_9FIRM</name>
<reference evidence="1 2" key="2">
    <citation type="submission" date="2007-08" db="EMBL/GenBank/DDBJ databases">
        <authorList>
            <person name="Fulton L."/>
            <person name="Clifton S."/>
            <person name="Fulton B."/>
            <person name="Xu J."/>
            <person name="Minx P."/>
            <person name="Pepin K.H."/>
            <person name="Johnson M."/>
            <person name="Thiruvilangam P."/>
            <person name="Bhonagiri V."/>
            <person name="Nash W.E."/>
            <person name="Wang C."/>
            <person name="Mardis E.R."/>
            <person name="Wilson R.K."/>
        </authorList>
    </citation>
    <scope>NUCLEOTIDE SEQUENCE [LARGE SCALE GENOMIC DNA]</scope>
    <source>
        <strain evidence="1 2">DSM 753</strain>
    </source>
</reference>
<dbReference type="EMBL" id="ABCB02000021">
    <property type="protein sequence ID" value="EDO59779.1"/>
    <property type="molecule type" value="Genomic_DNA"/>
</dbReference>
<dbReference type="AlphaFoldDB" id="A7VZ01"/>
<evidence type="ECO:0000313" key="2">
    <source>
        <dbReference type="Proteomes" id="UP000003490"/>
    </source>
</evidence>
<dbReference type="HOGENOM" id="CLU_3060201_0_0_9"/>
<sequence length="53" mass="6122">MATLNGKIFENLKTPFTHLDKGGRNAHPFLRFSKKKFLFTEKAPSLIWNCKAK</sequence>
<dbReference type="Proteomes" id="UP000003490">
    <property type="component" value="Unassembled WGS sequence"/>
</dbReference>
<accession>A7VZ01</accession>